<feature type="domain" description="Nudix hydrolase" evidence="5">
    <location>
        <begin position="3"/>
        <end position="125"/>
    </location>
</feature>
<dbReference type="RefSeq" id="WP_185658450.1">
    <property type="nucleotide sequence ID" value="NZ_CAWPOO010000001.1"/>
</dbReference>
<accession>A0A7X1B4U8</accession>
<keyword evidence="4" id="KW-0460">Magnesium</keyword>
<dbReference type="PROSITE" id="PS51462">
    <property type="entry name" value="NUDIX"/>
    <property type="match status" value="1"/>
</dbReference>
<comment type="caution">
    <text evidence="6">The sequence shown here is derived from an EMBL/GenBank/DDBJ whole genome shotgun (WGS) entry which is preliminary data.</text>
</comment>
<dbReference type="GO" id="GO:0005737">
    <property type="term" value="C:cytoplasm"/>
    <property type="evidence" value="ECO:0007669"/>
    <property type="project" value="TreeGrafter"/>
</dbReference>
<dbReference type="EMBL" id="JACHVC010000001">
    <property type="protein sequence ID" value="MBC2604558.1"/>
    <property type="molecule type" value="Genomic_DNA"/>
</dbReference>
<evidence type="ECO:0000256" key="1">
    <source>
        <dbReference type="ARBA" id="ARBA00001946"/>
    </source>
</evidence>
<dbReference type="GO" id="GO:0046872">
    <property type="term" value="F:metal ion binding"/>
    <property type="evidence" value="ECO:0007669"/>
    <property type="project" value="UniProtKB-KW"/>
</dbReference>
<evidence type="ECO:0000313" key="6">
    <source>
        <dbReference type="EMBL" id="MBC2604558.1"/>
    </source>
</evidence>
<dbReference type="InterPro" id="IPR000086">
    <property type="entry name" value="NUDIX_hydrolase_dom"/>
</dbReference>
<evidence type="ECO:0000313" key="7">
    <source>
        <dbReference type="Proteomes" id="UP000526501"/>
    </source>
</evidence>
<gene>
    <name evidence="6" type="ORF">H5P27_00650</name>
</gene>
<dbReference type="InterPro" id="IPR047198">
    <property type="entry name" value="DDP-like_NUDIX"/>
</dbReference>
<keyword evidence="7" id="KW-1185">Reference proteome</keyword>
<dbReference type="Gene3D" id="3.90.79.10">
    <property type="entry name" value="Nucleoside Triphosphate Pyrophosphohydrolase"/>
    <property type="match status" value="1"/>
</dbReference>
<comment type="cofactor">
    <cofactor evidence="1">
        <name>Mg(2+)</name>
        <dbReference type="ChEBI" id="CHEBI:18420"/>
    </cofactor>
</comment>
<dbReference type="GO" id="GO:0016462">
    <property type="term" value="F:pyrophosphatase activity"/>
    <property type="evidence" value="ECO:0007669"/>
    <property type="project" value="InterPro"/>
</dbReference>
<dbReference type="SUPFAM" id="SSF55811">
    <property type="entry name" value="Nudix"/>
    <property type="match status" value="1"/>
</dbReference>
<dbReference type="CDD" id="cd04666">
    <property type="entry name" value="NUDIX_DIPP2_like_Nudt4"/>
    <property type="match status" value="1"/>
</dbReference>
<keyword evidence="3" id="KW-0378">Hydrolase</keyword>
<dbReference type="PANTHER" id="PTHR12629">
    <property type="entry name" value="DIPHOSPHOINOSITOL POLYPHOSPHATE PHOSPHOHYDROLASE"/>
    <property type="match status" value="1"/>
</dbReference>
<name>A0A7X1B4U8_9BACT</name>
<proteinExistence type="predicted"/>
<dbReference type="InterPro" id="IPR015797">
    <property type="entry name" value="NUDIX_hydrolase-like_dom_sf"/>
</dbReference>
<evidence type="ECO:0000256" key="3">
    <source>
        <dbReference type="ARBA" id="ARBA00022801"/>
    </source>
</evidence>
<dbReference type="AlphaFoldDB" id="A0A7X1B4U8"/>
<protein>
    <submittedName>
        <fullName evidence="6">NUDIX domain-containing protein</fullName>
    </submittedName>
</protein>
<reference evidence="6 7" key="1">
    <citation type="submission" date="2020-07" db="EMBL/GenBank/DDBJ databases">
        <authorList>
            <person name="Feng X."/>
        </authorList>
    </citation>
    <scope>NUCLEOTIDE SEQUENCE [LARGE SCALE GENOMIC DNA]</scope>
    <source>
        <strain evidence="6 7">JCM23202</strain>
    </source>
</reference>
<evidence type="ECO:0000256" key="4">
    <source>
        <dbReference type="ARBA" id="ARBA00022842"/>
    </source>
</evidence>
<evidence type="ECO:0000259" key="5">
    <source>
        <dbReference type="PROSITE" id="PS51462"/>
    </source>
</evidence>
<sequence length="128" mass="14716">MADYQIGVFAVTSKDKPKIVLVTSRTGDRWIFPKGQPEKDRSKQKVAKDEAWEEAGLSGTIKSSPNEFKVSYGTTKNLIIYYMKVDKIHDSYPESKERKRTIVSIEEAEELLEKDLRKVLKAMAKKYL</sequence>
<keyword evidence="2" id="KW-0479">Metal-binding</keyword>
<evidence type="ECO:0000256" key="2">
    <source>
        <dbReference type="ARBA" id="ARBA00022723"/>
    </source>
</evidence>
<dbReference type="PANTHER" id="PTHR12629:SF0">
    <property type="entry name" value="DIPHOSPHOINOSITOL-POLYPHOSPHATE DIPHOSPHATASE"/>
    <property type="match status" value="1"/>
</dbReference>
<organism evidence="6 7">
    <name type="scientific">Pelagicoccus albus</name>
    <dbReference type="NCBI Taxonomy" id="415222"/>
    <lineage>
        <taxon>Bacteria</taxon>
        <taxon>Pseudomonadati</taxon>
        <taxon>Verrucomicrobiota</taxon>
        <taxon>Opitutia</taxon>
        <taxon>Puniceicoccales</taxon>
        <taxon>Pelagicoccaceae</taxon>
        <taxon>Pelagicoccus</taxon>
    </lineage>
</organism>
<dbReference type="Proteomes" id="UP000526501">
    <property type="component" value="Unassembled WGS sequence"/>
</dbReference>
<dbReference type="Pfam" id="PF00293">
    <property type="entry name" value="NUDIX"/>
    <property type="match status" value="1"/>
</dbReference>